<dbReference type="Proteomes" id="UP000471082">
    <property type="component" value="Unassembled WGS sequence"/>
</dbReference>
<keyword evidence="1" id="KW-0812">Transmembrane</keyword>
<evidence type="ECO:0000256" key="1">
    <source>
        <dbReference type="SAM" id="Phobius"/>
    </source>
</evidence>
<proteinExistence type="predicted"/>
<keyword evidence="1" id="KW-0472">Membrane</keyword>
<sequence>MTTPTLAPLTTADLAPLVPELVLIGGAFALLMLDLFVSQRNKVWTHLFSVAVLAVVFALLATGTGGQGEIFHGMFVRDTAA</sequence>
<feature type="non-terminal residue" evidence="2">
    <location>
        <position position="81"/>
    </location>
</feature>
<keyword evidence="2" id="KW-0830">Ubiquinone</keyword>
<keyword evidence="1" id="KW-1133">Transmembrane helix</keyword>
<organism evidence="2 3">
    <name type="scientific">Xanthomonas perforans</name>
    <dbReference type="NCBI Taxonomy" id="442694"/>
    <lineage>
        <taxon>Bacteria</taxon>
        <taxon>Pseudomonadati</taxon>
        <taxon>Pseudomonadota</taxon>
        <taxon>Gammaproteobacteria</taxon>
        <taxon>Lysobacterales</taxon>
        <taxon>Lysobacteraceae</taxon>
        <taxon>Xanthomonas</taxon>
    </lineage>
</organism>
<name>A0A7X5N1X4_XANPE</name>
<comment type="caution">
    <text evidence="2">The sequence shown here is derived from an EMBL/GenBank/DDBJ whole genome shotgun (WGS) entry which is preliminary data.</text>
</comment>
<accession>A0A7X5N1X4</accession>
<feature type="transmembrane region" description="Helical" evidence="1">
    <location>
        <begin position="43"/>
        <end position="61"/>
    </location>
</feature>
<protein>
    <submittedName>
        <fullName evidence="2">NADH:ubiquinone oxidoreductase subunit N</fullName>
    </submittedName>
</protein>
<gene>
    <name evidence="2" type="ORF">G3W61_24775</name>
</gene>
<dbReference type="EMBL" id="JAAGYU010000633">
    <property type="protein sequence ID" value="NEL79434.1"/>
    <property type="molecule type" value="Genomic_DNA"/>
</dbReference>
<evidence type="ECO:0000313" key="2">
    <source>
        <dbReference type="EMBL" id="NEL79434.1"/>
    </source>
</evidence>
<evidence type="ECO:0000313" key="3">
    <source>
        <dbReference type="Proteomes" id="UP000471082"/>
    </source>
</evidence>
<dbReference type="AlphaFoldDB" id="A0A7X5N1X4"/>
<reference evidence="2 3" key="1">
    <citation type="submission" date="2019-11" db="EMBL/GenBank/DDBJ databases">
        <title>Genome-resolved metagenomics to study the prevalence of co-infection and intraspecific heterogeneity among plant pathogen metapopulations.</title>
        <authorList>
            <person name="Newberry E."/>
            <person name="Bhandari R."/>
            <person name="Kemble J."/>
            <person name="Sikora E."/>
            <person name="Potnis N."/>
        </authorList>
    </citation>
    <scope>NUCLEOTIDE SEQUENCE [LARGE SCALE GENOMIC DNA]</scope>
    <source>
        <strain evidence="2">Xp_Tom_Tuscaloosa_18b</strain>
    </source>
</reference>
<feature type="transmembrane region" description="Helical" evidence="1">
    <location>
        <begin position="14"/>
        <end position="36"/>
    </location>
</feature>